<reference evidence="2 3" key="1">
    <citation type="submission" date="2020-08" db="EMBL/GenBank/DDBJ databases">
        <title>Genomic Encyclopedia of Type Strains, Phase III (KMG-III): the genomes of soil and plant-associated and newly described type strains.</title>
        <authorList>
            <person name="Whitman W."/>
        </authorList>
    </citation>
    <scope>NUCLEOTIDE SEQUENCE [LARGE SCALE GENOMIC DNA]</scope>
    <source>
        <strain evidence="2 3">CECT 8305</strain>
    </source>
</reference>
<organism evidence="2 3">
    <name type="scientific">Streptomyces zagrosensis</name>
    <dbReference type="NCBI Taxonomy" id="1042984"/>
    <lineage>
        <taxon>Bacteria</taxon>
        <taxon>Bacillati</taxon>
        <taxon>Actinomycetota</taxon>
        <taxon>Actinomycetes</taxon>
        <taxon>Kitasatosporales</taxon>
        <taxon>Streptomycetaceae</taxon>
        <taxon>Streptomyces</taxon>
    </lineage>
</organism>
<evidence type="ECO:0000256" key="1">
    <source>
        <dbReference type="SAM" id="MobiDB-lite"/>
    </source>
</evidence>
<accession>A0A7W9V1H1</accession>
<name>A0A7W9V1H1_9ACTN</name>
<dbReference type="AlphaFoldDB" id="A0A7W9V1H1"/>
<keyword evidence="3" id="KW-1185">Reference proteome</keyword>
<feature type="region of interest" description="Disordered" evidence="1">
    <location>
        <begin position="297"/>
        <end position="330"/>
    </location>
</feature>
<gene>
    <name evidence="2" type="ORF">FHS42_006303</name>
</gene>
<evidence type="ECO:0000313" key="3">
    <source>
        <dbReference type="Proteomes" id="UP000588098"/>
    </source>
</evidence>
<dbReference type="Proteomes" id="UP000588098">
    <property type="component" value="Unassembled WGS sequence"/>
</dbReference>
<comment type="caution">
    <text evidence="2">The sequence shown here is derived from an EMBL/GenBank/DDBJ whole genome shotgun (WGS) entry which is preliminary data.</text>
</comment>
<proteinExistence type="predicted"/>
<protein>
    <submittedName>
        <fullName evidence="2">Uncharacterized protein</fullName>
    </submittedName>
</protein>
<sequence>MSQFLTEHLPGVDDLLSDYRRRLVRYPAPVSPAAGLGQRPEYRMLGHTIDHRLRISLGAPTGQPIKEGIVRAAIDDGGWPAPDVISTVQAAGPVLLKELDQYESSEGQPLACDSETEDRLVRLCHVASSFEAIFRHVGWIRSNSLGSSRPGATLDEIVDAVPPYIVDDIRQQMRLAAHPGPFDGLRQLPAAQRVCGPVFDGSLHVGGADADFILRGQLIDCKATIRPERMGRAELYQLAGYLLLDYSDSYSIDSVGLYLSRQGALIDWNVADFLGFMGAQLELPDLRAACRYALTDGAAGTPPPPEVQRRPLPRPRNAPPVQGALFGDLS</sequence>
<dbReference type="RefSeq" id="WP_184577934.1">
    <property type="nucleotide sequence ID" value="NZ_JACHJL010000022.1"/>
</dbReference>
<evidence type="ECO:0000313" key="2">
    <source>
        <dbReference type="EMBL" id="MBB5939210.1"/>
    </source>
</evidence>
<dbReference type="EMBL" id="JACHJL010000022">
    <property type="protein sequence ID" value="MBB5939210.1"/>
    <property type="molecule type" value="Genomic_DNA"/>
</dbReference>